<dbReference type="RefSeq" id="WP_179846559.1">
    <property type="nucleotide sequence ID" value="NZ_BAAASW010000024.1"/>
</dbReference>
<sequence length="68" mass="6894">MSGNQSAAQNAHIAAEATSDTAHADLATTAKALAQGQATPEQYDAARDNAADATQGVHQANSQLPYQG</sequence>
<protein>
    <submittedName>
        <fullName evidence="2">Putative RNA-binding protein associated with RNAse of E/G family</fullName>
    </submittedName>
</protein>
<dbReference type="Proteomes" id="UP000529783">
    <property type="component" value="Unassembled WGS sequence"/>
</dbReference>
<evidence type="ECO:0000313" key="2">
    <source>
        <dbReference type="EMBL" id="NYD49923.1"/>
    </source>
</evidence>
<dbReference type="AlphaFoldDB" id="A0A7Y9ELE2"/>
<dbReference type="EMBL" id="JACCBA010000001">
    <property type="protein sequence ID" value="NYD49923.1"/>
    <property type="molecule type" value="Genomic_DNA"/>
</dbReference>
<accession>A0A7Y9ELE2</accession>
<reference evidence="2 3" key="1">
    <citation type="submission" date="2020-07" db="EMBL/GenBank/DDBJ databases">
        <title>Sequencing the genomes of 1000 actinobacteria strains.</title>
        <authorList>
            <person name="Klenk H.-P."/>
        </authorList>
    </citation>
    <scope>NUCLEOTIDE SEQUENCE [LARGE SCALE GENOMIC DNA]</scope>
    <source>
        <strain evidence="2 3">DSM 40398</strain>
    </source>
</reference>
<proteinExistence type="predicted"/>
<organism evidence="2 3">
    <name type="scientific">Actinomadura luteofluorescens</name>
    <dbReference type="NCBI Taxonomy" id="46163"/>
    <lineage>
        <taxon>Bacteria</taxon>
        <taxon>Bacillati</taxon>
        <taxon>Actinomycetota</taxon>
        <taxon>Actinomycetes</taxon>
        <taxon>Streptosporangiales</taxon>
        <taxon>Thermomonosporaceae</taxon>
        <taxon>Actinomadura</taxon>
    </lineage>
</organism>
<evidence type="ECO:0000313" key="3">
    <source>
        <dbReference type="Proteomes" id="UP000529783"/>
    </source>
</evidence>
<keyword evidence="3" id="KW-1185">Reference proteome</keyword>
<feature type="region of interest" description="Disordered" evidence="1">
    <location>
        <begin position="32"/>
        <end position="68"/>
    </location>
</feature>
<evidence type="ECO:0000256" key="1">
    <source>
        <dbReference type="SAM" id="MobiDB-lite"/>
    </source>
</evidence>
<feature type="compositionally biased region" description="Polar residues" evidence="1">
    <location>
        <begin position="56"/>
        <end position="68"/>
    </location>
</feature>
<comment type="caution">
    <text evidence="2">The sequence shown here is derived from an EMBL/GenBank/DDBJ whole genome shotgun (WGS) entry which is preliminary data.</text>
</comment>
<gene>
    <name evidence="2" type="ORF">BJY14_005906</name>
</gene>
<name>A0A7Y9ELE2_9ACTN</name>